<evidence type="ECO:0000259" key="2">
    <source>
        <dbReference type="SMART" id="SM00198"/>
    </source>
</evidence>
<dbReference type="SUPFAM" id="SSF55797">
    <property type="entry name" value="PR-1-like"/>
    <property type="match status" value="3"/>
</dbReference>
<gene>
    <name evidence="3" type="ORF">HPBE_LOCUS4380</name>
</gene>
<dbReference type="CDD" id="cd05380">
    <property type="entry name" value="CAP_euk"/>
    <property type="match status" value="2"/>
</dbReference>
<dbReference type="AlphaFoldDB" id="A0A183FDN8"/>
<evidence type="ECO:0000313" key="4">
    <source>
        <dbReference type="Proteomes" id="UP000050761"/>
    </source>
</evidence>
<accession>A0A3P7WJV4</accession>
<dbReference type="InterPro" id="IPR035940">
    <property type="entry name" value="CAP_sf"/>
</dbReference>
<feature type="domain" description="SCP" evidence="2">
    <location>
        <begin position="271"/>
        <end position="450"/>
    </location>
</feature>
<reference evidence="5" key="2">
    <citation type="submission" date="2019-09" db="UniProtKB">
        <authorList>
            <consortium name="WormBaseParasite"/>
        </authorList>
    </citation>
    <scope>IDENTIFICATION</scope>
</reference>
<dbReference type="EMBL" id="UZAH01025307">
    <property type="protein sequence ID" value="VDO61036.1"/>
    <property type="molecule type" value="Genomic_DNA"/>
</dbReference>
<sequence>AECNGTITTDDNRVTSRYAHDLARTDLQYGDIRDRSGRSYETAENMYFFNYDCELEAIADKYVQGCQQSPPAKPPDGHAFNFKACPYNNGAVYGNPAEFVVNAWKATSTSIDATNIFDEHIKELSNKHKQNICYQILNWRTTKLGCSVQSCGGGIVATVACVYENPKTEEMKPMSFSALQAGEEMYVIGTPCDQGGICDAYGPSECDTTEKLCMTTASTTVPSTTSSASTPPSLPSSTVNSSTISPPTTSNSQPILEVNGICSANGEMNDRIRVKATDMHNYRRAQLSRGEVAKFNGNKLPSAANMVKLVSPQQAPQASFFQTFHRTERAEYICSRATASAHAKSCSSNYSPPSSRPGVEENLHTIAQTTVPYRVDAMAEAIKHWWKQIKLQEQSIGMAVTFKQKHVNLPISYFTMMAWATTTDLGCGVAKCSGNFHVVCHYRPGGNTINGAVYAKGAPCSQCPTGTYCNTPLCVSV</sequence>
<dbReference type="Proteomes" id="UP000050761">
    <property type="component" value="Unassembled WGS sequence"/>
</dbReference>
<name>A0A183FDN8_HELPZ</name>
<feature type="region of interest" description="Disordered" evidence="1">
    <location>
        <begin position="220"/>
        <end position="255"/>
    </location>
</feature>
<feature type="compositionally biased region" description="Low complexity" evidence="1">
    <location>
        <begin position="220"/>
        <end position="252"/>
    </location>
</feature>
<dbReference type="OrthoDB" id="5820037at2759"/>
<dbReference type="PANTHER" id="PTHR10334">
    <property type="entry name" value="CYSTEINE-RICH SECRETORY PROTEIN-RELATED"/>
    <property type="match status" value="1"/>
</dbReference>
<evidence type="ECO:0000313" key="3">
    <source>
        <dbReference type="EMBL" id="VDO61036.1"/>
    </source>
</evidence>
<evidence type="ECO:0000313" key="5">
    <source>
        <dbReference type="WBParaSite" id="HPBE_0000437901-mRNA-1"/>
    </source>
</evidence>
<organism evidence="4 5">
    <name type="scientific">Heligmosomoides polygyrus</name>
    <name type="common">Parasitic roundworm</name>
    <dbReference type="NCBI Taxonomy" id="6339"/>
    <lineage>
        <taxon>Eukaryota</taxon>
        <taxon>Metazoa</taxon>
        <taxon>Ecdysozoa</taxon>
        <taxon>Nematoda</taxon>
        <taxon>Chromadorea</taxon>
        <taxon>Rhabditida</taxon>
        <taxon>Rhabditina</taxon>
        <taxon>Rhabditomorpha</taxon>
        <taxon>Strongyloidea</taxon>
        <taxon>Heligmosomidae</taxon>
        <taxon>Heligmosomoides</taxon>
    </lineage>
</organism>
<dbReference type="SMART" id="SM00198">
    <property type="entry name" value="SCP"/>
    <property type="match status" value="1"/>
</dbReference>
<dbReference type="InterPro" id="IPR014044">
    <property type="entry name" value="CAP_dom"/>
</dbReference>
<protein>
    <submittedName>
        <fullName evidence="5">SCP domain-containing protein</fullName>
    </submittedName>
</protein>
<accession>A0A183FDN8</accession>
<dbReference type="Gene3D" id="3.40.33.10">
    <property type="entry name" value="CAP"/>
    <property type="match status" value="2"/>
</dbReference>
<dbReference type="InterPro" id="IPR001283">
    <property type="entry name" value="CRISP-related"/>
</dbReference>
<dbReference type="Pfam" id="PF00188">
    <property type="entry name" value="CAP"/>
    <property type="match status" value="2"/>
</dbReference>
<keyword evidence="4" id="KW-1185">Reference proteome</keyword>
<dbReference type="WBParaSite" id="HPBE_0000437901-mRNA-1">
    <property type="protein sequence ID" value="HPBE_0000437901-mRNA-1"/>
    <property type="gene ID" value="HPBE_0000437901"/>
</dbReference>
<reference evidence="3 4" key="1">
    <citation type="submission" date="2018-11" db="EMBL/GenBank/DDBJ databases">
        <authorList>
            <consortium name="Pathogen Informatics"/>
        </authorList>
    </citation>
    <scope>NUCLEOTIDE SEQUENCE [LARGE SCALE GENOMIC DNA]</scope>
</reference>
<proteinExistence type="predicted"/>
<evidence type="ECO:0000256" key="1">
    <source>
        <dbReference type="SAM" id="MobiDB-lite"/>
    </source>
</evidence>